<feature type="region of interest" description="Disordered" evidence="2">
    <location>
        <begin position="1"/>
        <end position="48"/>
    </location>
</feature>
<evidence type="ECO:0000313" key="4">
    <source>
        <dbReference type="EMBL" id="MEE6147705.1"/>
    </source>
</evidence>
<gene>
    <name evidence="1 4" type="primary">rsgA</name>
    <name evidence="4" type="ORF">VXJ25_06895</name>
</gene>
<dbReference type="Gene3D" id="1.10.40.50">
    <property type="entry name" value="Probable gtpase engc, domain 3"/>
    <property type="match status" value="1"/>
</dbReference>
<feature type="binding site" evidence="1">
    <location>
        <begin position="218"/>
        <end position="221"/>
    </location>
    <ligand>
        <name>GTP</name>
        <dbReference type="ChEBI" id="CHEBI:37565"/>
    </ligand>
</feature>
<dbReference type="RefSeq" id="WP_330958473.1">
    <property type="nucleotide sequence ID" value="NZ_JAZGJQ010000007.1"/>
</dbReference>
<dbReference type="EMBL" id="JAZGJQ010000007">
    <property type="protein sequence ID" value="MEE6147705.1"/>
    <property type="molecule type" value="Genomic_DNA"/>
</dbReference>
<dbReference type="Pfam" id="PF03193">
    <property type="entry name" value="RsgA_GTPase"/>
    <property type="match status" value="1"/>
</dbReference>
<feature type="binding site" evidence="1">
    <location>
        <begin position="296"/>
        <end position="304"/>
    </location>
    <ligand>
        <name>GTP</name>
        <dbReference type="ChEBI" id="CHEBI:37565"/>
    </ligand>
</feature>
<dbReference type="HAMAP" id="MF_01820">
    <property type="entry name" value="GTPase_RsgA"/>
    <property type="match status" value="1"/>
</dbReference>
<keyword evidence="1" id="KW-0690">Ribosome biogenesis</keyword>
<feature type="binding site" evidence="1">
    <location>
        <position position="377"/>
    </location>
    <ligand>
        <name>Zn(2+)</name>
        <dbReference type="ChEBI" id="CHEBI:29105"/>
    </ligand>
</feature>
<keyword evidence="1" id="KW-0699">rRNA-binding</keyword>
<keyword evidence="1" id="KW-0963">Cytoplasm</keyword>
<comment type="subunit">
    <text evidence="1">Monomer. Associates with 30S ribosomal subunit, binds 16S rRNA.</text>
</comment>
<evidence type="ECO:0000313" key="5">
    <source>
        <dbReference type="Proteomes" id="UP001332931"/>
    </source>
</evidence>
<keyword evidence="1" id="KW-0694">RNA-binding</keyword>
<dbReference type="SUPFAM" id="SSF52540">
    <property type="entry name" value="P-loop containing nucleoside triphosphate hydrolases"/>
    <property type="match status" value="1"/>
</dbReference>
<evidence type="ECO:0000256" key="1">
    <source>
        <dbReference type="HAMAP-Rule" id="MF_01820"/>
    </source>
</evidence>
<name>A0ABU7RAS6_9ACTN</name>
<keyword evidence="1" id="KW-0342">GTP-binding</keyword>
<reference evidence="4 5" key="1">
    <citation type="submission" date="2024-01" db="EMBL/GenBank/DDBJ databases">
        <title>Description of Olsenella sp. nov., isolated from pig feces.</title>
        <authorList>
            <person name="Chang Y.-H."/>
        </authorList>
    </citation>
    <scope>NUCLEOTIDE SEQUENCE [LARGE SCALE GENOMIC DNA]</scope>
    <source>
        <strain evidence="4 5">YH-ols2223</strain>
    </source>
</reference>
<keyword evidence="1" id="KW-0479">Metal-binding</keyword>
<feature type="compositionally biased region" description="Gly residues" evidence="2">
    <location>
        <begin position="29"/>
        <end position="38"/>
    </location>
</feature>
<dbReference type="InterPro" id="IPR010914">
    <property type="entry name" value="RsgA_GTPase_dom"/>
</dbReference>
<feature type="domain" description="EngC GTPase" evidence="3">
    <location>
        <begin position="178"/>
        <end position="352"/>
    </location>
</feature>
<organism evidence="4 5">
    <name type="scientific">Olsenella absiana</name>
    <dbReference type="NCBI Taxonomy" id="3115222"/>
    <lineage>
        <taxon>Bacteria</taxon>
        <taxon>Bacillati</taxon>
        <taxon>Actinomycetota</taxon>
        <taxon>Coriobacteriia</taxon>
        <taxon>Coriobacteriales</taxon>
        <taxon>Atopobiaceae</taxon>
        <taxon>Olsenella</taxon>
    </lineage>
</organism>
<comment type="cofactor">
    <cofactor evidence="1">
        <name>Zn(2+)</name>
        <dbReference type="ChEBI" id="CHEBI:29105"/>
    </cofactor>
    <text evidence="1">Binds 1 zinc ion per subunit.</text>
</comment>
<proteinExistence type="inferred from homology"/>
<sequence>MARRSKHPQGHAAGKPGRAPRGAAAAGAGRAGRGGRGQGRAHDKGAGGAAEALPALSSLSDVPPFDKLSMGGAQREAFALDVAELAAEGIDVREVEPACVVRLDRSFPAVVAASGIVRAEFSFRFGVVREPSAAVGDWVCLRRPHDHDMAVIEFVLPRESDIARWRGGSRGKRQTLAANVDVVLVAQALGRRELDLDRIVRSAVIAEDCHARAAVVLTKADRAGVELLERDLRLVRRTLGEDCPLAVTAAGARTGGGASAEDLRALAEACRGQGVSWGVEGVLGLVPRGTVAIVLGESGAGKSTLLNALLGHDALEVGRVRERDDAGRHTTVARRMVDLPGAGVIVDEPGLRSLPLVGHERGLARVFPDVAEAASACRFRDCTHTIEPGCEVRARVRTGEIPRERADAYVALAQEMRRSAGSLDPDITL</sequence>
<feature type="binding site" evidence="1">
    <location>
        <position position="390"/>
    </location>
    <ligand>
        <name>Zn(2+)</name>
        <dbReference type="ChEBI" id="CHEBI:29105"/>
    </ligand>
</feature>
<dbReference type="PROSITE" id="PS50936">
    <property type="entry name" value="ENGC_GTPASE"/>
    <property type="match status" value="1"/>
</dbReference>
<dbReference type="Gene3D" id="3.40.50.300">
    <property type="entry name" value="P-loop containing nucleotide triphosphate hydrolases"/>
    <property type="match status" value="1"/>
</dbReference>
<feature type="binding site" evidence="1">
    <location>
        <position position="384"/>
    </location>
    <ligand>
        <name>Zn(2+)</name>
        <dbReference type="ChEBI" id="CHEBI:29105"/>
    </ligand>
</feature>
<keyword evidence="1" id="KW-0862">Zinc</keyword>
<dbReference type="NCBIfam" id="TIGR00157">
    <property type="entry name" value="ribosome small subunit-dependent GTPase A"/>
    <property type="match status" value="1"/>
</dbReference>
<evidence type="ECO:0000259" key="3">
    <source>
        <dbReference type="PROSITE" id="PS50936"/>
    </source>
</evidence>
<dbReference type="InterPro" id="IPR004881">
    <property type="entry name" value="Ribosome_biogen_GTPase_RsgA"/>
</dbReference>
<keyword evidence="5" id="KW-1185">Reference proteome</keyword>
<protein>
    <recommendedName>
        <fullName evidence="1">Small ribosomal subunit biogenesis GTPase RsgA</fullName>
        <ecNumber evidence="1">3.6.1.-</ecNumber>
    </recommendedName>
</protein>
<comment type="function">
    <text evidence="1">One of several proteins that assist in the late maturation steps of the functional core of the 30S ribosomal subunit. Helps release RbfA from mature subunits. May play a role in the assembly of ribosomal proteins into the subunit. Circularly permuted GTPase that catalyzes slow GTP hydrolysis, GTPase activity is stimulated by the 30S ribosomal subunit.</text>
</comment>
<comment type="caution">
    <text evidence="4">The sequence shown here is derived from an EMBL/GenBank/DDBJ whole genome shotgun (WGS) entry which is preliminary data.</text>
</comment>
<comment type="similarity">
    <text evidence="1">Belongs to the TRAFAC class YlqF/YawG GTPase family. RsgA subfamily.</text>
</comment>
<keyword evidence="1" id="KW-0547">Nucleotide-binding</keyword>
<comment type="subcellular location">
    <subcellularLocation>
        <location evidence="1">Cytoplasm</location>
    </subcellularLocation>
</comment>
<dbReference type="EC" id="3.6.1.-" evidence="1"/>
<dbReference type="Proteomes" id="UP001332931">
    <property type="component" value="Unassembled WGS sequence"/>
</dbReference>
<feature type="binding site" evidence="1">
    <location>
        <position position="382"/>
    </location>
    <ligand>
        <name>Zn(2+)</name>
        <dbReference type="ChEBI" id="CHEBI:29105"/>
    </ligand>
</feature>
<evidence type="ECO:0000256" key="2">
    <source>
        <dbReference type="SAM" id="MobiDB-lite"/>
    </source>
</evidence>
<dbReference type="InterPro" id="IPR027417">
    <property type="entry name" value="P-loop_NTPase"/>
</dbReference>
<feature type="compositionally biased region" description="Low complexity" evidence="2">
    <location>
        <begin position="12"/>
        <end position="28"/>
    </location>
</feature>
<dbReference type="CDD" id="cd01854">
    <property type="entry name" value="YjeQ_EngC"/>
    <property type="match status" value="1"/>
</dbReference>
<dbReference type="PANTHER" id="PTHR32120">
    <property type="entry name" value="SMALL RIBOSOMAL SUBUNIT BIOGENESIS GTPASE RSGA"/>
    <property type="match status" value="1"/>
</dbReference>
<keyword evidence="1" id="KW-0378">Hydrolase</keyword>
<accession>A0ABU7RAS6</accession>